<reference evidence="1" key="1">
    <citation type="journal article" date="2014" name="Int. J. Syst. Evol. Microbiol.">
        <title>Complete genome sequence of Corynebacterium casei LMG S-19264T (=DSM 44701T), isolated from a smear-ripened cheese.</title>
        <authorList>
            <consortium name="US DOE Joint Genome Institute (JGI-PGF)"/>
            <person name="Walter F."/>
            <person name="Albersmeier A."/>
            <person name="Kalinowski J."/>
            <person name="Ruckert C."/>
        </authorList>
    </citation>
    <scope>NUCLEOTIDE SEQUENCE</scope>
    <source>
        <strain evidence="1">CGMCC 1.12181</strain>
    </source>
</reference>
<evidence type="ECO:0008006" key="3">
    <source>
        <dbReference type="Google" id="ProtNLM"/>
    </source>
</evidence>
<reference evidence="1" key="2">
    <citation type="submission" date="2020-09" db="EMBL/GenBank/DDBJ databases">
        <authorList>
            <person name="Sun Q."/>
            <person name="Zhou Y."/>
        </authorList>
    </citation>
    <scope>NUCLEOTIDE SEQUENCE</scope>
    <source>
        <strain evidence="1">CGMCC 1.12181</strain>
    </source>
</reference>
<evidence type="ECO:0000313" key="1">
    <source>
        <dbReference type="EMBL" id="GGG03125.1"/>
    </source>
</evidence>
<organism evidence="1 2">
    <name type="scientific">Marinicella pacifica</name>
    <dbReference type="NCBI Taxonomy" id="1171543"/>
    <lineage>
        <taxon>Bacteria</taxon>
        <taxon>Pseudomonadati</taxon>
        <taxon>Pseudomonadota</taxon>
        <taxon>Gammaproteobacteria</taxon>
        <taxon>Lysobacterales</taxon>
        <taxon>Marinicellaceae</taxon>
        <taxon>Marinicella</taxon>
    </lineage>
</organism>
<evidence type="ECO:0000313" key="2">
    <source>
        <dbReference type="Proteomes" id="UP000605253"/>
    </source>
</evidence>
<keyword evidence="2" id="KW-1185">Reference proteome</keyword>
<dbReference type="EMBL" id="BMEO01000021">
    <property type="protein sequence ID" value="GGG03125.1"/>
    <property type="molecule type" value="Genomic_DNA"/>
</dbReference>
<dbReference type="PANTHER" id="PTHR33361">
    <property type="entry name" value="GLR0591 PROTEIN"/>
    <property type="match status" value="1"/>
</dbReference>
<dbReference type="PANTHER" id="PTHR33361:SF2">
    <property type="entry name" value="DUF885 DOMAIN-CONTAINING PROTEIN"/>
    <property type="match status" value="1"/>
</dbReference>
<dbReference type="InterPro" id="IPR010281">
    <property type="entry name" value="DUF885"/>
</dbReference>
<gene>
    <name evidence="1" type="ORF">GCM10011365_25380</name>
</gene>
<comment type="caution">
    <text evidence="1">The sequence shown here is derived from an EMBL/GenBank/DDBJ whole genome shotgun (WGS) entry which is preliminary data.</text>
</comment>
<name>A0A917CYX4_9GAMM</name>
<dbReference type="Proteomes" id="UP000605253">
    <property type="component" value="Unassembled WGS sequence"/>
</dbReference>
<dbReference type="RefSeq" id="WP_188366142.1">
    <property type="nucleotide sequence ID" value="NZ_BAABJF010000019.1"/>
</dbReference>
<dbReference type="Pfam" id="PF05960">
    <property type="entry name" value="DUF885"/>
    <property type="match status" value="1"/>
</dbReference>
<protein>
    <recommendedName>
        <fullName evidence="3">DUF885 domain-containing protein</fullName>
    </recommendedName>
</protein>
<dbReference type="AlphaFoldDB" id="A0A917CYX4"/>
<accession>A0A917CYX4</accession>
<sequence length="589" mass="67924">MNKVLILIITMVMSSGVRSDASAGLTQVLDKIQQTHIKHSPQTAAYYGDKDKAGELNDVSEAHYQKVRADLTQLRQELAAINPDGLSFQEQISRQMQLDNLQQQIADIDAKEYQIPINSESSFHVGLATMHRYLSFKTTEDFDNYISRLKQVPRVVNQHITNLTNGLKRGYTQPKVILEHYPEFINSYIEEDVSQSSFYQPFLQKPAQLTDKQFNYYQQQAQKLIKEGINPSFKKFKDFMVNTYLPITRTSIGAYDLPDGKAYYQQQIKEYTTLDLSPEEIHQIGLKEVKRIRAEMEAIIESLIEQGEFMPKTDDSFAEFIQFLRTDERFYPKTAEELLKEAAYIAKQMDGKLPQLFTKLPRQPYTVKPVPAAFAPNYTTGRYSGAPIDSTRAGEYWVNTYALDKRPLYNLEALTFHEAVPGHHLQNALTQELDDLPEFRRRGYISAFGEGWGLYCEKLAKEVGFYQDPYSDFGRLTYEMWRAMRLVVDTGMHAMGMSREEAINLMRDNTALSEHNVRTEIDRYIGWPAQALSYKLGEIKIWELRRKAEQALGNDFDLRTFHDTILSGGAVPLDVLEQMIDRYIEESKN</sequence>
<proteinExistence type="predicted"/>